<feature type="transmembrane region" description="Helical" evidence="7">
    <location>
        <begin position="173"/>
        <end position="191"/>
    </location>
</feature>
<dbReference type="PATRIC" id="fig|821.40.peg.26"/>
<dbReference type="AlphaFoldDB" id="A0A0P0LJF9"/>
<reference evidence="10" key="1">
    <citation type="submission" date="2015-10" db="EMBL/GenBank/DDBJ databases">
        <title>Extensive mobilome-driven genome diversification in gut-associated Bacteroides vulgatus mpk.</title>
        <authorList>
            <person name="Beier S."/>
            <person name="Lange A."/>
            <person name="Huson D.H."/>
            <person name="Frick J.-S."/>
            <person name="Autenrieth I.B."/>
        </authorList>
    </citation>
    <scope>NUCLEOTIDE SEQUENCE [LARGE SCALE GENOMIC DNA]</scope>
    <source>
        <strain evidence="10">mpk</strain>
    </source>
</reference>
<proteinExistence type="predicted"/>
<gene>
    <name evidence="9" type="ORF">BvMPK_0019</name>
</gene>
<dbReference type="GO" id="GO:0005886">
    <property type="term" value="C:plasma membrane"/>
    <property type="evidence" value="ECO:0007669"/>
    <property type="project" value="TreeGrafter"/>
</dbReference>
<sequence>MLMLRKIRLAAALLFFTMITLLFLDFTGTVHGWFGWMAKIQFLPAVLALNVGVVIALVLLTLLLGRVYCSVICPLGVFQDIISWVSGKVKKNRFRYSPALSWLRYGVLAVFVVALVAGVVSLAALIAPYSAYGRIISNLLTPLYQWGNNVLALWAERVDSYAFYSVDVWMKGLSTFAVAVGTVIVLFILAWRGGRTYCNTICPVGTVLGFLSRYSYFKPVIDTSKCNGCGLCARNCKSSCINPKAHEIDYSRCVACMDCLGKCRQGAIKYVSGQMLLKKQAPASEGIGKQVSQASLNKEKVDTARRGFFTVSALIAASVAVKAQEKKVDGGLAPLIDKKVPKRATPIVPAGALSFRHFAQHCTACQLCVSVCPNQVLRPSGDLKHLMQPEMSYERGYCRPECAKCAEVCPTDAIHLADLTEKSSVQIGHAVWVAQNCIVNTDGVSCGNCARHCPTGAILMVPKDADDEKSLKIPVVNTERCIGCGACENLCPSRPFSAIYVEGHEMHRII</sequence>
<dbReference type="PROSITE" id="PS00198">
    <property type="entry name" value="4FE4S_FER_1"/>
    <property type="match status" value="2"/>
</dbReference>
<dbReference type="PROSITE" id="PS51379">
    <property type="entry name" value="4FE4S_FER_2"/>
    <property type="match status" value="6"/>
</dbReference>
<dbReference type="InterPro" id="IPR051684">
    <property type="entry name" value="Electron_Trans/Redox"/>
</dbReference>
<dbReference type="GO" id="GO:0051539">
    <property type="term" value="F:4 iron, 4 sulfur cluster binding"/>
    <property type="evidence" value="ECO:0007669"/>
    <property type="project" value="UniProtKB-KW"/>
</dbReference>
<keyword evidence="7" id="KW-0472">Membrane</keyword>
<feature type="transmembrane region" description="Helical" evidence="7">
    <location>
        <begin position="42"/>
        <end position="60"/>
    </location>
</feature>
<evidence type="ECO:0000313" key="9">
    <source>
        <dbReference type="EMBL" id="ALK82661.1"/>
    </source>
</evidence>
<keyword evidence="4" id="KW-0249">Electron transport</keyword>
<protein>
    <submittedName>
        <fullName evidence="9">Methylamine utilization ferredoxin-type protein mauM</fullName>
    </submittedName>
</protein>
<dbReference type="InterPro" id="IPR017900">
    <property type="entry name" value="4Fe4S_Fe_S_CS"/>
</dbReference>
<feature type="transmembrane region" description="Helical" evidence="7">
    <location>
        <begin position="105"/>
        <end position="127"/>
    </location>
</feature>
<dbReference type="CDD" id="cd16373">
    <property type="entry name" value="DMSOR_beta_like"/>
    <property type="match status" value="1"/>
</dbReference>
<keyword evidence="2" id="KW-0004">4Fe-4S</keyword>
<evidence type="ECO:0000256" key="2">
    <source>
        <dbReference type="ARBA" id="ARBA00022485"/>
    </source>
</evidence>
<evidence type="ECO:0000256" key="3">
    <source>
        <dbReference type="ARBA" id="ARBA00022723"/>
    </source>
</evidence>
<feature type="domain" description="4Fe-4S ferredoxin-type" evidence="8">
    <location>
        <begin position="435"/>
        <end position="463"/>
    </location>
</feature>
<keyword evidence="7" id="KW-0812">Transmembrane</keyword>
<dbReference type="GO" id="GO:0046872">
    <property type="term" value="F:metal ion binding"/>
    <property type="evidence" value="ECO:0007669"/>
    <property type="project" value="UniProtKB-KW"/>
</dbReference>
<evidence type="ECO:0000256" key="5">
    <source>
        <dbReference type="ARBA" id="ARBA00023004"/>
    </source>
</evidence>
<feature type="domain" description="4Fe-4S ferredoxin-type" evidence="8">
    <location>
        <begin position="472"/>
        <end position="504"/>
    </location>
</feature>
<evidence type="ECO:0000259" key="8">
    <source>
        <dbReference type="PROSITE" id="PS51379"/>
    </source>
</evidence>
<dbReference type="PANTHER" id="PTHR30176:SF3">
    <property type="entry name" value="FERREDOXIN-TYPE PROTEIN NAPH"/>
    <property type="match status" value="1"/>
</dbReference>
<keyword evidence="3" id="KW-0479">Metal-binding</keyword>
<dbReference type="InterPro" id="IPR017896">
    <property type="entry name" value="4Fe4S_Fe-S-bd"/>
</dbReference>
<feature type="domain" description="4Fe-4S ferredoxin-type" evidence="8">
    <location>
        <begin position="387"/>
        <end position="419"/>
    </location>
</feature>
<feature type="domain" description="4Fe-4S ferredoxin-type" evidence="8">
    <location>
        <begin position="217"/>
        <end position="246"/>
    </location>
</feature>
<dbReference type="Gene3D" id="3.30.70.20">
    <property type="match status" value="3"/>
</dbReference>
<dbReference type="Proteomes" id="UP000061587">
    <property type="component" value="Chromosome"/>
</dbReference>
<evidence type="ECO:0000256" key="7">
    <source>
        <dbReference type="SAM" id="Phobius"/>
    </source>
</evidence>
<dbReference type="PANTHER" id="PTHR30176">
    <property type="entry name" value="FERREDOXIN-TYPE PROTEIN NAPH"/>
    <property type="match status" value="1"/>
</dbReference>
<dbReference type="SUPFAM" id="SSF54862">
    <property type="entry name" value="4Fe-4S ferredoxins"/>
    <property type="match status" value="2"/>
</dbReference>
<reference evidence="9 10" key="2">
    <citation type="journal article" date="2016" name="Genome Biol. Evol.">
        <title>Extensive mobilome-driven genome diversification in mouse gut-associated Bacteroides vulgatus mpk.</title>
        <authorList>
            <person name="Lange A."/>
            <person name="Beier S."/>
            <person name="Steimle A."/>
            <person name="Autenrieth I.B."/>
            <person name="Huson D.H."/>
            <person name="Frick J.S."/>
        </authorList>
    </citation>
    <scope>NUCLEOTIDE SEQUENCE [LARGE SCALE GENOMIC DNA]</scope>
    <source>
        <strain evidence="10">mpk</strain>
    </source>
</reference>
<name>A0A0P0LJF9_PHOVU</name>
<evidence type="ECO:0000256" key="1">
    <source>
        <dbReference type="ARBA" id="ARBA00022448"/>
    </source>
</evidence>
<evidence type="ECO:0000256" key="6">
    <source>
        <dbReference type="ARBA" id="ARBA00023014"/>
    </source>
</evidence>
<dbReference type="FunFam" id="3.30.70.20:FF:000046">
    <property type="entry name" value="Periplasmic [Fe] hydrogenase large subunit"/>
    <property type="match status" value="1"/>
</dbReference>
<keyword evidence="5" id="KW-0408">Iron</keyword>
<organism evidence="9 10">
    <name type="scientific">Phocaeicola vulgatus</name>
    <name type="common">Bacteroides vulgatus</name>
    <dbReference type="NCBI Taxonomy" id="821"/>
    <lineage>
        <taxon>Bacteria</taxon>
        <taxon>Pseudomonadati</taxon>
        <taxon>Bacteroidota</taxon>
        <taxon>Bacteroidia</taxon>
        <taxon>Bacteroidales</taxon>
        <taxon>Bacteroidaceae</taxon>
        <taxon>Phocaeicola</taxon>
    </lineage>
</organism>
<feature type="domain" description="4Fe-4S ferredoxin-type" evidence="8">
    <location>
        <begin position="247"/>
        <end position="273"/>
    </location>
</feature>
<feature type="domain" description="4Fe-4S ferredoxin-type" evidence="8">
    <location>
        <begin position="353"/>
        <end position="382"/>
    </location>
</feature>
<evidence type="ECO:0000313" key="10">
    <source>
        <dbReference type="Proteomes" id="UP000061587"/>
    </source>
</evidence>
<dbReference type="Pfam" id="PF12838">
    <property type="entry name" value="Fer4_7"/>
    <property type="match status" value="2"/>
</dbReference>
<keyword evidence="6" id="KW-0411">Iron-sulfur</keyword>
<keyword evidence="7" id="KW-1133">Transmembrane helix</keyword>
<evidence type="ECO:0000256" key="4">
    <source>
        <dbReference type="ARBA" id="ARBA00022982"/>
    </source>
</evidence>
<accession>A0A0P0LJF9</accession>
<keyword evidence="1" id="KW-0813">Transport</keyword>
<dbReference type="Pfam" id="PF12801">
    <property type="entry name" value="Fer4_5"/>
    <property type="match status" value="2"/>
</dbReference>
<dbReference type="EMBL" id="CP013020">
    <property type="protein sequence ID" value="ALK82661.1"/>
    <property type="molecule type" value="Genomic_DNA"/>
</dbReference>